<evidence type="ECO:0000313" key="3">
    <source>
        <dbReference type="EMBL" id="SDN99602.1"/>
    </source>
</evidence>
<dbReference type="GO" id="GO:0003676">
    <property type="term" value="F:nucleic acid binding"/>
    <property type="evidence" value="ECO:0007669"/>
    <property type="project" value="InterPro"/>
</dbReference>
<feature type="domain" description="Integrase catalytic" evidence="2">
    <location>
        <begin position="204"/>
        <end position="344"/>
    </location>
</feature>
<dbReference type="PANTHER" id="PTHR46889">
    <property type="entry name" value="TRANSPOSASE INSF FOR INSERTION SEQUENCE IS3B-RELATED"/>
    <property type="match status" value="1"/>
</dbReference>
<dbReference type="EMBL" id="FNIR01000003">
    <property type="protein sequence ID" value="SDN99602.1"/>
    <property type="molecule type" value="Genomic_DNA"/>
</dbReference>
<protein>
    <submittedName>
        <fullName evidence="3">Transposase InsO and inactivated derivatives</fullName>
    </submittedName>
</protein>
<dbReference type="Proteomes" id="UP000199088">
    <property type="component" value="Unassembled WGS sequence"/>
</dbReference>
<dbReference type="Gene3D" id="3.30.420.10">
    <property type="entry name" value="Ribonuclease H-like superfamily/Ribonuclease H"/>
    <property type="match status" value="1"/>
</dbReference>
<gene>
    <name evidence="3" type="ORF">SAMN05660199_01074</name>
</gene>
<organism evidence="3 4">
    <name type="scientific">Klenkia soli</name>
    <dbReference type="NCBI Taxonomy" id="1052260"/>
    <lineage>
        <taxon>Bacteria</taxon>
        <taxon>Bacillati</taxon>
        <taxon>Actinomycetota</taxon>
        <taxon>Actinomycetes</taxon>
        <taxon>Geodermatophilales</taxon>
        <taxon>Geodermatophilaceae</taxon>
        <taxon>Klenkia</taxon>
    </lineage>
</organism>
<dbReference type="InterPro" id="IPR001584">
    <property type="entry name" value="Integrase_cat-core"/>
</dbReference>
<dbReference type="InterPro" id="IPR009057">
    <property type="entry name" value="Homeodomain-like_sf"/>
</dbReference>
<dbReference type="InterPro" id="IPR048020">
    <property type="entry name" value="Transpos_IS3"/>
</dbReference>
<dbReference type="SUPFAM" id="SSF53098">
    <property type="entry name" value="Ribonuclease H-like"/>
    <property type="match status" value="1"/>
</dbReference>
<dbReference type="Gene3D" id="1.10.10.60">
    <property type="entry name" value="Homeodomain-like"/>
    <property type="match status" value="1"/>
</dbReference>
<keyword evidence="4" id="KW-1185">Reference proteome</keyword>
<dbReference type="AlphaFoldDB" id="A0A1H0FYE3"/>
<dbReference type="Pfam" id="PF13276">
    <property type="entry name" value="HTH_21"/>
    <property type="match status" value="1"/>
</dbReference>
<dbReference type="PROSITE" id="PS50994">
    <property type="entry name" value="INTEGRASE"/>
    <property type="match status" value="1"/>
</dbReference>
<dbReference type="InterPro" id="IPR025948">
    <property type="entry name" value="HTH-like_dom"/>
</dbReference>
<evidence type="ECO:0000256" key="1">
    <source>
        <dbReference type="ARBA" id="ARBA00002286"/>
    </source>
</evidence>
<proteinExistence type="predicted"/>
<dbReference type="NCBIfam" id="NF033516">
    <property type="entry name" value="transpos_IS3"/>
    <property type="match status" value="1"/>
</dbReference>
<sequence length="344" mass="38435">MELARLREKPIREIAHDLGIAESCLRRWMKVDDVDAGRTEGTTTDEHAELVRLRRELRVAKMEIEILKRASATSPARCCQTQNSVPAGQRAGRRRVPVAVTCRVLGVSRSGFYEWLGRPPSARAVADAELTTTISQIHAGSRATYGAPRVHAELRLGLGQACGRKRVARLMRAAGLVGVCHRRKHRRVGPLPAVHEDLVRRQFTADGPDRLWATDITEHPTAEGKVYCAAVIDAYSRVIVGWSVADHMRTELVVDALEIARWRRKPTAGAIVHSDRGSQYTSWIFGHRLRAAGLLGSMGRVASSVDNTMIESFWSTMQRELLDRHHWSTRAELGSAIFEWIEGF</sequence>
<dbReference type="InterPro" id="IPR012337">
    <property type="entry name" value="RNaseH-like_sf"/>
</dbReference>
<evidence type="ECO:0000259" key="2">
    <source>
        <dbReference type="PROSITE" id="PS50994"/>
    </source>
</evidence>
<evidence type="ECO:0000313" key="4">
    <source>
        <dbReference type="Proteomes" id="UP000199088"/>
    </source>
</evidence>
<dbReference type="Pfam" id="PF00665">
    <property type="entry name" value="rve"/>
    <property type="match status" value="1"/>
</dbReference>
<comment type="function">
    <text evidence="1">Involved in the transposition of the insertion sequence.</text>
</comment>
<dbReference type="SUPFAM" id="SSF46689">
    <property type="entry name" value="Homeodomain-like"/>
    <property type="match status" value="1"/>
</dbReference>
<accession>A0A1H0FYE3</accession>
<dbReference type="InterPro" id="IPR036397">
    <property type="entry name" value="RNaseH_sf"/>
</dbReference>
<dbReference type="GO" id="GO:0015074">
    <property type="term" value="P:DNA integration"/>
    <property type="evidence" value="ECO:0007669"/>
    <property type="project" value="InterPro"/>
</dbReference>
<reference evidence="4" key="1">
    <citation type="submission" date="2016-10" db="EMBL/GenBank/DDBJ databases">
        <authorList>
            <person name="Varghese N."/>
            <person name="Submissions S."/>
        </authorList>
    </citation>
    <scope>NUCLEOTIDE SEQUENCE [LARGE SCALE GENOMIC DNA]</scope>
    <source>
        <strain evidence="4">DSM 45843</strain>
    </source>
</reference>
<dbReference type="PANTHER" id="PTHR46889:SF4">
    <property type="entry name" value="TRANSPOSASE INSO FOR INSERTION SEQUENCE ELEMENT IS911B-RELATED"/>
    <property type="match status" value="1"/>
</dbReference>
<dbReference type="InterPro" id="IPR050900">
    <property type="entry name" value="Transposase_IS3/IS150/IS904"/>
</dbReference>
<name>A0A1H0FYE3_9ACTN</name>